<proteinExistence type="predicted"/>
<accession>A0A1I7H9J7</accession>
<sequence length="332" mass="37654">MNLKKYFFLLFTVFSGYMYAQEGLPVYLDYLSDNYYLVHPSMAGAFSGTEVRLTARQQWFGIEDAPSLQTLSVNTRLGERSGLGAVILNDKNGYHAQTGLKLTYAHHISLDQRSRFLNQLSFGISGVFLQGSLDESEFFDYNGVPDPNIYGSDQTASYMNIDLGVSYMVGDFYIHGAVMNLTKVRRGVYSDVEPGNRRRILFSTGYTFGNGEWTFEPSTLFQYVQYTKESTIDINAKAYRSIDDFGNVWGGLSYRTSLDGAEYILGQSVNEQKLQLLSPIVGFNYNNFLFAYTYSYQFGDIKFQNGGYHQITLGFDIGKEEEPYHCNCPFAK</sequence>
<dbReference type="InterPro" id="IPR019861">
    <property type="entry name" value="PorP/SprF_Bacteroidetes"/>
</dbReference>
<dbReference type="Pfam" id="PF11751">
    <property type="entry name" value="PorP_SprF"/>
    <property type="match status" value="1"/>
</dbReference>
<dbReference type="Proteomes" id="UP000199138">
    <property type="component" value="Unassembled WGS sequence"/>
</dbReference>
<dbReference type="EMBL" id="FPBK01000008">
    <property type="protein sequence ID" value="SFU57395.1"/>
    <property type="molecule type" value="Genomic_DNA"/>
</dbReference>
<evidence type="ECO:0000313" key="1">
    <source>
        <dbReference type="EMBL" id="SFU57395.1"/>
    </source>
</evidence>
<keyword evidence="2" id="KW-1185">Reference proteome</keyword>
<gene>
    <name evidence="1" type="ORF">SAMN05216480_1087</name>
</gene>
<dbReference type="AlphaFoldDB" id="A0A1I7H9J7"/>
<dbReference type="OrthoDB" id="648347at2"/>
<name>A0A1I7H9J7_9FLAO</name>
<dbReference type="RefSeq" id="WP_093025243.1">
    <property type="nucleotide sequence ID" value="NZ_FPBK01000008.1"/>
</dbReference>
<reference evidence="1 2" key="1">
    <citation type="submission" date="2016-10" db="EMBL/GenBank/DDBJ databases">
        <authorList>
            <person name="de Groot N.N."/>
        </authorList>
    </citation>
    <scope>NUCLEOTIDE SEQUENCE [LARGE SCALE GENOMIC DNA]</scope>
    <source>
        <strain evidence="1 2">CGMCC 1.12333</strain>
    </source>
</reference>
<organism evidence="1 2">
    <name type="scientific">Pustulibacterium marinum</name>
    <dbReference type="NCBI Taxonomy" id="1224947"/>
    <lineage>
        <taxon>Bacteria</taxon>
        <taxon>Pseudomonadati</taxon>
        <taxon>Bacteroidota</taxon>
        <taxon>Flavobacteriia</taxon>
        <taxon>Flavobacteriales</taxon>
        <taxon>Flavobacteriaceae</taxon>
        <taxon>Pustulibacterium</taxon>
    </lineage>
</organism>
<dbReference type="NCBIfam" id="TIGR03519">
    <property type="entry name" value="T9SS_PorP_fam"/>
    <property type="match status" value="1"/>
</dbReference>
<evidence type="ECO:0000313" key="2">
    <source>
        <dbReference type="Proteomes" id="UP000199138"/>
    </source>
</evidence>
<dbReference type="STRING" id="1224947.SAMN05216480_1087"/>
<protein>
    <submittedName>
        <fullName evidence="1">Type IX secretion system membrane protein, PorP/SprF family</fullName>
    </submittedName>
</protein>